<dbReference type="InterPro" id="IPR052516">
    <property type="entry name" value="N-heterocyclic_Hydroxylase"/>
</dbReference>
<comment type="caution">
    <text evidence="1">The sequence shown here is derived from an EMBL/GenBank/DDBJ whole genome shotgun (WGS) entry which is preliminary data.</text>
</comment>
<accession>A0ABQ2HU67</accession>
<dbReference type="SUPFAM" id="SSF54665">
    <property type="entry name" value="CO dehydrogenase molybdoprotein N-domain-like"/>
    <property type="match status" value="1"/>
</dbReference>
<dbReference type="InterPro" id="IPR036856">
    <property type="entry name" value="Ald_Oxase/Xan_DH_a/b_sf"/>
</dbReference>
<proteinExistence type="predicted"/>
<reference evidence="2" key="1">
    <citation type="journal article" date="2019" name="Int. J. Syst. Evol. Microbiol.">
        <title>The Global Catalogue of Microorganisms (GCM) 10K type strain sequencing project: providing services to taxonomists for standard genome sequencing and annotation.</title>
        <authorList>
            <consortium name="The Broad Institute Genomics Platform"/>
            <consortium name="The Broad Institute Genome Sequencing Center for Infectious Disease"/>
            <person name="Wu L."/>
            <person name="Ma J."/>
        </authorList>
    </citation>
    <scope>NUCLEOTIDE SEQUENCE [LARGE SCALE GENOMIC DNA]</scope>
    <source>
        <strain evidence="2">CGMCC 1.6375</strain>
    </source>
</reference>
<evidence type="ECO:0000313" key="1">
    <source>
        <dbReference type="EMBL" id="GGM89977.1"/>
    </source>
</evidence>
<dbReference type="PANTHER" id="PTHR47495">
    <property type="entry name" value="ALDEHYDE DEHYDROGENASE"/>
    <property type="match status" value="1"/>
</dbReference>
<dbReference type="Gene3D" id="3.90.1170.50">
    <property type="entry name" value="Aldehyde oxidase/xanthine dehydrogenase, a/b hammerhead"/>
    <property type="match status" value="1"/>
</dbReference>
<dbReference type="PANTHER" id="PTHR47495:SF2">
    <property type="entry name" value="ALDEHYDE DEHYDROGENASE"/>
    <property type="match status" value="1"/>
</dbReference>
<evidence type="ECO:0000313" key="2">
    <source>
        <dbReference type="Proteomes" id="UP000632339"/>
    </source>
</evidence>
<sequence length="77" mass="8240">MASAAAKTPVPKDVSLKNVKDFKIIGHSQKNVELGNIIKGAPLFGIDQSAPGMLIAMIVHPPAFGMKLWRSKMVNPS</sequence>
<protein>
    <submittedName>
        <fullName evidence="1">Uncharacterized protein</fullName>
    </submittedName>
</protein>
<dbReference type="EMBL" id="BMLI01000001">
    <property type="protein sequence ID" value="GGM89977.1"/>
    <property type="molecule type" value="Genomic_DNA"/>
</dbReference>
<name>A0ABQ2HU67_9BACT</name>
<keyword evidence="2" id="KW-1185">Reference proteome</keyword>
<organism evidence="1 2">
    <name type="scientific">Dyadobacter beijingensis</name>
    <dbReference type="NCBI Taxonomy" id="365489"/>
    <lineage>
        <taxon>Bacteria</taxon>
        <taxon>Pseudomonadati</taxon>
        <taxon>Bacteroidota</taxon>
        <taxon>Cytophagia</taxon>
        <taxon>Cytophagales</taxon>
        <taxon>Spirosomataceae</taxon>
        <taxon>Dyadobacter</taxon>
    </lineage>
</organism>
<gene>
    <name evidence="1" type="ORF">GCM10010967_23580</name>
</gene>
<dbReference type="Proteomes" id="UP000632339">
    <property type="component" value="Unassembled WGS sequence"/>
</dbReference>